<evidence type="ECO:0000313" key="2">
    <source>
        <dbReference type="Proteomes" id="UP001193081"/>
    </source>
</evidence>
<dbReference type="Proteomes" id="UP001193081">
    <property type="component" value="Unassembled WGS sequence"/>
</dbReference>
<comment type="caution">
    <text evidence="1">The sequence shown here is derived from an EMBL/GenBank/DDBJ whole genome shotgun (WGS) entry which is preliminary data.</text>
</comment>
<dbReference type="EMBL" id="SIJK02000004">
    <property type="protein sequence ID" value="MBP1464804.1"/>
    <property type="molecule type" value="Genomic_DNA"/>
</dbReference>
<name>A0ABS4D5U6_9CHLR</name>
<dbReference type="RefSeq" id="WP_167857240.1">
    <property type="nucleotide sequence ID" value="NZ_SIJK02000004.1"/>
</dbReference>
<organism evidence="1 2">
    <name type="scientific">Candidatus Chloroploca mongolica</name>
    <dbReference type="NCBI Taxonomy" id="2528176"/>
    <lineage>
        <taxon>Bacteria</taxon>
        <taxon>Bacillati</taxon>
        <taxon>Chloroflexota</taxon>
        <taxon>Chloroflexia</taxon>
        <taxon>Chloroflexales</taxon>
        <taxon>Chloroflexineae</taxon>
        <taxon>Oscillochloridaceae</taxon>
        <taxon>Candidatus Chloroploca</taxon>
    </lineage>
</organism>
<sequence length="55" mass="6686">MKLETPSKVALTEYVLAPWHLRLRWWACGFFWSWCQSFEAHHVTSPEQANPLWRR</sequence>
<keyword evidence="2" id="KW-1185">Reference proteome</keyword>
<gene>
    <name evidence="1" type="ORF">EYB53_003680</name>
</gene>
<proteinExistence type="predicted"/>
<protein>
    <submittedName>
        <fullName evidence="1">Uncharacterized protein</fullName>
    </submittedName>
</protein>
<evidence type="ECO:0000313" key="1">
    <source>
        <dbReference type="EMBL" id="MBP1464804.1"/>
    </source>
</evidence>
<accession>A0ABS4D5U6</accession>
<reference evidence="1 2" key="1">
    <citation type="submission" date="2021-03" db="EMBL/GenBank/DDBJ databases">
        <authorList>
            <person name="Grouzdev D.S."/>
        </authorList>
    </citation>
    <scope>NUCLEOTIDE SEQUENCE [LARGE SCALE GENOMIC DNA]</scope>
    <source>
        <strain evidence="1 2">M50-1</strain>
    </source>
</reference>